<organism evidence="6 7">
    <name type="scientific">Balaenoptera physalus</name>
    <name type="common">Fin whale</name>
    <name type="synonym">Balaena physalus</name>
    <dbReference type="NCBI Taxonomy" id="9770"/>
    <lineage>
        <taxon>Eukaryota</taxon>
        <taxon>Metazoa</taxon>
        <taxon>Chordata</taxon>
        <taxon>Craniata</taxon>
        <taxon>Vertebrata</taxon>
        <taxon>Euteleostomi</taxon>
        <taxon>Mammalia</taxon>
        <taxon>Eutheria</taxon>
        <taxon>Laurasiatheria</taxon>
        <taxon>Artiodactyla</taxon>
        <taxon>Whippomorpha</taxon>
        <taxon>Cetacea</taxon>
        <taxon>Mysticeti</taxon>
        <taxon>Balaenopteridae</taxon>
        <taxon>Balaenoptera</taxon>
    </lineage>
</organism>
<dbReference type="AlphaFoldDB" id="A0A643C0A6"/>
<dbReference type="InterPro" id="IPR059237">
    <property type="entry name" value="GemC1_CC"/>
</dbReference>
<keyword evidence="2 5" id="KW-0175">Coiled coil</keyword>
<evidence type="ECO:0000256" key="1">
    <source>
        <dbReference type="ARBA" id="ARBA00004123"/>
    </source>
</evidence>
<evidence type="ECO:0008006" key="8">
    <source>
        <dbReference type="Google" id="ProtNLM"/>
    </source>
</evidence>
<evidence type="ECO:0000256" key="4">
    <source>
        <dbReference type="ARBA" id="ARBA00023306"/>
    </source>
</evidence>
<comment type="subcellular location">
    <subcellularLocation>
        <location evidence="1">Nucleus</location>
    </subcellularLocation>
</comment>
<evidence type="ECO:0000256" key="2">
    <source>
        <dbReference type="ARBA" id="ARBA00023054"/>
    </source>
</evidence>
<dbReference type="CDD" id="cd22588">
    <property type="entry name" value="GemC1_CC"/>
    <property type="match status" value="1"/>
</dbReference>
<dbReference type="GO" id="GO:0045786">
    <property type="term" value="P:negative regulation of cell cycle"/>
    <property type="evidence" value="ECO:0007669"/>
    <property type="project" value="TreeGrafter"/>
</dbReference>
<dbReference type="OrthoDB" id="8923917at2759"/>
<name>A0A643C0A6_BALPH</name>
<keyword evidence="4" id="KW-0131">Cell cycle</keyword>
<evidence type="ECO:0000256" key="5">
    <source>
        <dbReference type="SAM" id="Coils"/>
    </source>
</evidence>
<dbReference type="PANTHER" id="PTHR13372:SF2">
    <property type="entry name" value="GEMININ COILED-COIL DOMAIN-CONTAINING PROTEIN 1"/>
    <property type="match status" value="1"/>
</dbReference>
<feature type="non-terminal residue" evidence="6">
    <location>
        <position position="1"/>
    </location>
</feature>
<sequence length="535" mass="60171">SNIGFSKLINICTEKARSRSQHEEHCTTRTPGITCVQLICARSLAAELMVIRGGLSGGKGTEYLYFTKILLEAEWKIHHVIRYQVERIYYVQGKELNEDLTVSCSQANIARDTEKTKASLIPLMAITPIKDDICASDHCEPLQEISVTHKRDPSPANYSTNEYSKRMAKKTLKLLKGREKVHEVGIEKIGETEEVNLKKAQDSNTVLPCQDQYFVGGQSYNCPYSGTTSESSVDVSTETWVSFWAAGLLDNREPQQEPQAQESSSDSNFPVLNSCSWEEAQLSSQLYRNKQLQDTLVQKEEELARLHEENNHLRQYLNSALVKCLEEKAKKLLSSDGFSKACGKFRKGKRKPKEQRYFPPEIPHHKNAKRNLSSEFANCEQPGPPVDPWVLRTLGLKDLNTIDDTSSANYSALSSHPRRTTSTLPQFLDDAVDYLSASGEDLPIDYGGDRTTPSHSTASHREDFHFLSQLSNPPGGLQTLPYYASDVSPNKTEMAFSTSLSPHCNVKTHSFHQGQAFVRRDEEGGWKFTWVPKQS</sequence>
<accession>A0A643C0A6</accession>
<evidence type="ECO:0000256" key="3">
    <source>
        <dbReference type="ARBA" id="ARBA00023242"/>
    </source>
</evidence>
<dbReference type="PANTHER" id="PTHR13372">
    <property type="entry name" value="GEMININ"/>
    <property type="match status" value="1"/>
</dbReference>
<dbReference type="GO" id="GO:0008156">
    <property type="term" value="P:negative regulation of DNA replication"/>
    <property type="evidence" value="ECO:0007669"/>
    <property type="project" value="TreeGrafter"/>
</dbReference>
<reference evidence="6 7" key="1">
    <citation type="journal article" date="2019" name="PLoS ONE">
        <title>Genomic analyses reveal an absence of contemporary introgressive admixture between fin whales and blue whales, despite known hybrids.</title>
        <authorList>
            <person name="Westbury M.V."/>
            <person name="Petersen B."/>
            <person name="Lorenzen E.D."/>
        </authorList>
    </citation>
    <scope>NUCLEOTIDE SEQUENCE [LARGE SCALE GENOMIC DNA]</scope>
    <source>
        <strain evidence="6">FinWhale-01</strain>
    </source>
</reference>
<protein>
    <recommendedName>
        <fullName evidence="8">Geminin coiled-coil domain-containing protein 1</fullName>
    </recommendedName>
</protein>
<comment type="caution">
    <text evidence="6">The sequence shown here is derived from an EMBL/GenBank/DDBJ whole genome shotgun (WGS) entry which is preliminary data.</text>
</comment>
<feature type="coiled-coil region" evidence="5">
    <location>
        <begin position="289"/>
        <end position="316"/>
    </location>
</feature>
<dbReference type="GO" id="GO:0005634">
    <property type="term" value="C:nucleus"/>
    <property type="evidence" value="ECO:0007669"/>
    <property type="project" value="UniProtKB-SubCell"/>
</dbReference>
<dbReference type="Proteomes" id="UP000437017">
    <property type="component" value="Unassembled WGS sequence"/>
</dbReference>
<gene>
    <name evidence="6" type="ORF">E2I00_007949</name>
</gene>
<keyword evidence="3" id="KW-0539">Nucleus</keyword>
<evidence type="ECO:0000313" key="7">
    <source>
        <dbReference type="Proteomes" id="UP000437017"/>
    </source>
</evidence>
<proteinExistence type="predicted"/>
<evidence type="ECO:0000313" key="6">
    <source>
        <dbReference type="EMBL" id="KAB0393614.1"/>
    </source>
</evidence>
<dbReference type="EMBL" id="SGJD01003100">
    <property type="protein sequence ID" value="KAB0393614.1"/>
    <property type="molecule type" value="Genomic_DNA"/>
</dbReference>
<keyword evidence="7" id="KW-1185">Reference proteome</keyword>